<sequence>MSGASIDDNTRNFTLSTDIFFEPNLDIYAQMVYIVMKSYVAEASLPTVDEVARQGRMQSGQAVKALQRLADHKLLPHKVFRHMVGEFADNRLSWAAKGLLAYLANHPQIKLSELQELSNQSGEDEQSIRKALRDLHRYGYLEEYPELRKLAN</sequence>
<accession>A0ABR5ALG6</accession>
<dbReference type="RefSeq" id="WP_041045925.1">
    <property type="nucleotide sequence ID" value="NZ_JXAK01000005.1"/>
</dbReference>
<dbReference type="Proteomes" id="UP000031967">
    <property type="component" value="Unassembled WGS sequence"/>
</dbReference>
<dbReference type="EMBL" id="JXAK01000005">
    <property type="protein sequence ID" value="KIL41810.1"/>
    <property type="molecule type" value="Genomic_DNA"/>
</dbReference>
<gene>
    <name evidence="1" type="ORF">SD70_04080</name>
</gene>
<keyword evidence="2" id="KW-1185">Reference proteome</keyword>
<protein>
    <submittedName>
        <fullName evidence="1">Uncharacterized protein</fullName>
    </submittedName>
</protein>
<proteinExistence type="predicted"/>
<organism evidence="1 2">
    <name type="scientific">Gordoniibacillus kamchatkensis</name>
    <dbReference type="NCBI Taxonomy" id="1590651"/>
    <lineage>
        <taxon>Bacteria</taxon>
        <taxon>Bacillati</taxon>
        <taxon>Bacillota</taxon>
        <taxon>Bacilli</taxon>
        <taxon>Bacillales</taxon>
        <taxon>Paenibacillaceae</taxon>
        <taxon>Gordoniibacillus</taxon>
    </lineage>
</organism>
<comment type="caution">
    <text evidence="1">The sequence shown here is derived from an EMBL/GenBank/DDBJ whole genome shotgun (WGS) entry which is preliminary data.</text>
</comment>
<reference evidence="1 2" key="1">
    <citation type="submission" date="2014-12" db="EMBL/GenBank/DDBJ databases">
        <title>Draft genome sequence of Paenibacillus kamchatkensis strain B-2647.</title>
        <authorList>
            <person name="Karlyshev A.V."/>
            <person name="Kudryashova E.B."/>
        </authorList>
    </citation>
    <scope>NUCLEOTIDE SEQUENCE [LARGE SCALE GENOMIC DNA]</scope>
    <source>
        <strain evidence="1 2">VKM B-2647</strain>
    </source>
</reference>
<evidence type="ECO:0000313" key="1">
    <source>
        <dbReference type="EMBL" id="KIL41810.1"/>
    </source>
</evidence>
<name>A0ABR5ALG6_9BACL</name>
<evidence type="ECO:0000313" key="2">
    <source>
        <dbReference type="Proteomes" id="UP000031967"/>
    </source>
</evidence>